<feature type="compositionally biased region" description="Acidic residues" evidence="1">
    <location>
        <begin position="317"/>
        <end position="360"/>
    </location>
</feature>
<dbReference type="OrthoDB" id="3786709at2759"/>
<reference evidence="2" key="1">
    <citation type="submission" date="2022-10" db="EMBL/GenBank/DDBJ databases">
        <title>Tapping the CABI collections for fungal endophytes: first genome assemblies for Collariella, Neodidymelliopsis, Ascochyta clinopodiicola, Didymella pomorum, Didymosphaeria variabile, Neocosmospora piperis and Neocucurbitaria cava.</title>
        <authorList>
            <person name="Hill R."/>
        </authorList>
    </citation>
    <scope>NUCLEOTIDE SEQUENCE</scope>
    <source>
        <strain evidence="2">IMI 356814</strain>
    </source>
</reference>
<protein>
    <submittedName>
        <fullName evidence="2">Uncharacterized protein</fullName>
    </submittedName>
</protein>
<dbReference type="SUPFAM" id="SSF48371">
    <property type="entry name" value="ARM repeat"/>
    <property type="match status" value="1"/>
</dbReference>
<name>A0A9W8YCH7_9PLEO</name>
<evidence type="ECO:0000256" key="1">
    <source>
        <dbReference type="SAM" id="MobiDB-lite"/>
    </source>
</evidence>
<evidence type="ECO:0000313" key="2">
    <source>
        <dbReference type="EMBL" id="KAJ4373859.1"/>
    </source>
</evidence>
<keyword evidence="3" id="KW-1185">Reference proteome</keyword>
<comment type="caution">
    <text evidence="2">The sequence shown here is derived from an EMBL/GenBank/DDBJ whole genome shotgun (WGS) entry which is preliminary data.</text>
</comment>
<gene>
    <name evidence="2" type="ORF">N0V83_002598</name>
</gene>
<evidence type="ECO:0000313" key="3">
    <source>
        <dbReference type="Proteomes" id="UP001140560"/>
    </source>
</evidence>
<sequence>MSSHQDRNYSGTSEGIDEQHEPLALEAVPSLINSTSLNDAQKEAILIKCGHHTLLRFYDQAMASLAGLLPLKSGDLNETNYRPLVSESEVPPALDAPLPLYPPYTGYFQSSQDAKTYRKRIRVAPKANAPDVERVKRSGRQYWVPRIYEAMIDITAVMDRDTSIHRRRFTASADFDPTDLEAAAHHVFDAALAVHERGFNRPQIYHKKVVRGKLMDVSEKSLEKRLARICLCLKHVKATVDDAVRGGVTLALLCDNPEARGFTKWSNNVGNKKRGERLRLAKEAAKKVAAKKVAAKKAATKKAKQQAEQQRVVHDDEKEDEDEEDEDEDEDDDDDVSGDDEEDVDEEDDDDEEDENEDEV</sequence>
<feature type="region of interest" description="Disordered" evidence="1">
    <location>
        <begin position="295"/>
        <end position="360"/>
    </location>
</feature>
<dbReference type="Proteomes" id="UP001140560">
    <property type="component" value="Unassembled WGS sequence"/>
</dbReference>
<dbReference type="InterPro" id="IPR016024">
    <property type="entry name" value="ARM-type_fold"/>
</dbReference>
<dbReference type="EMBL" id="JAPEUY010000004">
    <property type="protein sequence ID" value="KAJ4373859.1"/>
    <property type="molecule type" value="Genomic_DNA"/>
</dbReference>
<dbReference type="AlphaFoldDB" id="A0A9W8YCH7"/>
<organism evidence="2 3">
    <name type="scientific">Neocucurbitaria cava</name>
    <dbReference type="NCBI Taxonomy" id="798079"/>
    <lineage>
        <taxon>Eukaryota</taxon>
        <taxon>Fungi</taxon>
        <taxon>Dikarya</taxon>
        <taxon>Ascomycota</taxon>
        <taxon>Pezizomycotina</taxon>
        <taxon>Dothideomycetes</taxon>
        <taxon>Pleosporomycetidae</taxon>
        <taxon>Pleosporales</taxon>
        <taxon>Pleosporineae</taxon>
        <taxon>Cucurbitariaceae</taxon>
        <taxon>Neocucurbitaria</taxon>
    </lineage>
</organism>
<proteinExistence type="predicted"/>
<accession>A0A9W8YCH7</accession>
<feature type="compositionally biased region" description="Basic residues" evidence="1">
    <location>
        <begin position="295"/>
        <end position="304"/>
    </location>
</feature>